<dbReference type="Pfam" id="PF05553">
    <property type="entry name" value="DUF761"/>
    <property type="match status" value="1"/>
</dbReference>
<dbReference type="InterPro" id="IPR008480">
    <property type="entry name" value="DUF761_pln"/>
</dbReference>
<evidence type="ECO:0008006" key="2">
    <source>
        <dbReference type="Google" id="ProtNLM"/>
    </source>
</evidence>
<dbReference type="AlphaFoldDB" id="A0A7C9D1B9"/>
<evidence type="ECO:0000313" key="1">
    <source>
        <dbReference type="EMBL" id="MBA4630707.1"/>
    </source>
</evidence>
<dbReference type="PANTHER" id="PTHR33450">
    <property type="entry name" value="EMB|CAB67623.1-RELATED"/>
    <property type="match status" value="1"/>
</dbReference>
<proteinExistence type="predicted"/>
<dbReference type="EMBL" id="GISG01074873">
    <property type="protein sequence ID" value="MBA4630707.1"/>
    <property type="molecule type" value="Transcribed_RNA"/>
</dbReference>
<accession>A0A7C9D1B9</accession>
<dbReference type="PANTHER" id="PTHR33450:SF4">
    <property type="entry name" value="OS04G0665666 PROTEIN"/>
    <property type="match status" value="1"/>
</dbReference>
<organism evidence="1">
    <name type="scientific">Opuntia streptacantha</name>
    <name type="common">Prickly pear cactus</name>
    <name type="synonym">Opuntia cardona</name>
    <dbReference type="NCBI Taxonomy" id="393608"/>
    <lineage>
        <taxon>Eukaryota</taxon>
        <taxon>Viridiplantae</taxon>
        <taxon>Streptophyta</taxon>
        <taxon>Embryophyta</taxon>
        <taxon>Tracheophyta</taxon>
        <taxon>Spermatophyta</taxon>
        <taxon>Magnoliopsida</taxon>
        <taxon>eudicotyledons</taxon>
        <taxon>Gunneridae</taxon>
        <taxon>Pentapetalae</taxon>
        <taxon>Caryophyllales</taxon>
        <taxon>Cactineae</taxon>
        <taxon>Cactaceae</taxon>
        <taxon>Opuntioideae</taxon>
        <taxon>Opuntia</taxon>
    </lineage>
</organism>
<reference evidence="1" key="1">
    <citation type="journal article" date="2013" name="J. Plant Res.">
        <title>Effect of fungi and light on seed germination of three Opuntia species from semiarid lands of central Mexico.</title>
        <authorList>
            <person name="Delgado-Sanchez P."/>
            <person name="Jimenez-Bremont J.F."/>
            <person name="Guerrero-Gonzalez Mde L."/>
            <person name="Flores J."/>
        </authorList>
    </citation>
    <scope>NUCLEOTIDE SEQUENCE</scope>
    <source>
        <tissue evidence="1">Cladode</tissue>
    </source>
</reference>
<sequence>MVSLSHPKSPLSLHIFSRMNKSPTSSSSPSHSSLTSTMKLKTLIHDLIISHICRITRAFSKAKSFLLEIFKGNQLIFLNQTHKKNKKIYRNKILFGSFRLHYNWCSSSHVLPISSSPSNNIIHGDKNGNTPTTSSHIYYDSTWNSIFSTDDDDDHHHQGQLGNLGNKEEGDDLATYLQWLEEKGGKDENSKDDKANIEDEIDKLADMFIASCHEKFRLEKIESYRRYQAMLARTV</sequence>
<reference evidence="1" key="2">
    <citation type="submission" date="2020-07" db="EMBL/GenBank/DDBJ databases">
        <authorList>
            <person name="Vera ALvarez R."/>
            <person name="Arias-Moreno D.M."/>
            <person name="Jimenez-Jacinto V."/>
            <person name="Jimenez-Bremont J.F."/>
            <person name="Swaminathan K."/>
            <person name="Moose S.P."/>
            <person name="Guerrero-Gonzalez M.L."/>
            <person name="Marino-Ramirez L."/>
            <person name="Landsman D."/>
            <person name="Rodriguez-Kessler M."/>
            <person name="Delgado-Sanchez P."/>
        </authorList>
    </citation>
    <scope>NUCLEOTIDE SEQUENCE</scope>
    <source>
        <tissue evidence="1">Cladode</tissue>
    </source>
</reference>
<name>A0A7C9D1B9_OPUST</name>
<protein>
    <recommendedName>
        <fullName evidence="2">Cotton fiber protein</fullName>
    </recommendedName>
</protein>